<dbReference type="GO" id="GO:0005516">
    <property type="term" value="F:calmodulin binding"/>
    <property type="evidence" value="ECO:0007669"/>
    <property type="project" value="TreeGrafter"/>
</dbReference>
<evidence type="ECO:0000313" key="2">
    <source>
        <dbReference type="EMBL" id="KZS15153.1"/>
    </source>
</evidence>
<dbReference type="Proteomes" id="UP000076858">
    <property type="component" value="Unassembled WGS sequence"/>
</dbReference>
<keyword evidence="3" id="KW-1185">Reference proteome</keyword>
<dbReference type="OrthoDB" id="2123594at2759"/>
<organism evidence="2 3">
    <name type="scientific">Daphnia magna</name>
    <dbReference type="NCBI Taxonomy" id="35525"/>
    <lineage>
        <taxon>Eukaryota</taxon>
        <taxon>Metazoa</taxon>
        <taxon>Ecdysozoa</taxon>
        <taxon>Arthropoda</taxon>
        <taxon>Crustacea</taxon>
        <taxon>Branchiopoda</taxon>
        <taxon>Diplostraca</taxon>
        <taxon>Cladocera</taxon>
        <taxon>Anomopoda</taxon>
        <taxon>Daphniidae</taxon>
        <taxon>Daphnia</taxon>
    </lineage>
</organism>
<feature type="region of interest" description="Disordered" evidence="1">
    <location>
        <begin position="37"/>
        <end position="67"/>
    </location>
</feature>
<dbReference type="AlphaFoldDB" id="A0A0P6BUC5"/>
<proteinExistence type="predicted"/>
<reference evidence="2 3" key="1">
    <citation type="submission" date="2016-03" db="EMBL/GenBank/DDBJ databases">
        <title>EvidentialGene: Evidence-directed Construction of Genes on Genomes.</title>
        <authorList>
            <person name="Gilbert D.G."/>
            <person name="Choi J.-H."/>
            <person name="Mockaitis K."/>
            <person name="Colbourne J."/>
            <person name="Pfrender M."/>
        </authorList>
    </citation>
    <scope>NUCLEOTIDE SEQUENCE [LARGE SCALE GENOMIC DNA]</scope>
    <source>
        <strain evidence="2 3">Xinb3</strain>
        <tissue evidence="2">Complete organism</tissue>
    </source>
</reference>
<sequence length="209" mass="23957">MAGPGTLKNTMREREFQVETMKSGRSIKRNHVVAAEREGYTGRRQRTNRCSCQRLPPVPKRNDPAPVPYPPAHDNYIEFNAKHVEGTHYHESKSQIVDSKDGHVMELEKSGLIPHYTTKSTFGRVPNYLKNGHSQHAETSSDCQMEPKTTQERPKAARPVNKEIARLQQRWIELEKRLGLISFSRPDKREAIEDELRSIELTLRMAASS</sequence>
<feature type="region of interest" description="Disordered" evidence="1">
    <location>
        <begin position="130"/>
        <end position="158"/>
    </location>
</feature>
<protein>
    <submittedName>
        <fullName evidence="2">Uncharacterized protein</fullName>
    </submittedName>
</protein>
<dbReference type="GO" id="GO:0001669">
    <property type="term" value="C:acrosomal vesicle"/>
    <property type="evidence" value="ECO:0007669"/>
    <property type="project" value="TreeGrafter"/>
</dbReference>
<dbReference type="GO" id="GO:0005879">
    <property type="term" value="C:axonemal microtubule"/>
    <property type="evidence" value="ECO:0007669"/>
    <property type="project" value="TreeGrafter"/>
</dbReference>
<feature type="compositionally biased region" description="Polar residues" evidence="1">
    <location>
        <begin position="132"/>
        <end position="143"/>
    </location>
</feature>
<dbReference type="PANTHER" id="PTHR21490:SF0">
    <property type="entry name" value="ENKURIN"/>
    <property type="match status" value="1"/>
</dbReference>
<comment type="caution">
    <text evidence="2">The sequence shown here is derived from an EMBL/GenBank/DDBJ whole genome shotgun (WGS) entry which is preliminary data.</text>
</comment>
<evidence type="ECO:0000256" key="1">
    <source>
        <dbReference type="SAM" id="MobiDB-lite"/>
    </source>
</evidence>
<dbReference type="EMBL" id="LRGB01000915">
    <property type="protein sequence ID" value="KZS15153.1"/>
    <property type="molecule type" value="Genomic_DNA"/>
</dbReference>
<evidence type="ECO:0000313" key="3">
    <source>
        <dbReference type="Proteomes" id="UP000076858"/>
    </source>
</evidence>
<gene>
    <name evidence="2" type="ORF">APZ42_019206</name>
</gene>
<accession>A0A0P6BUC5</accession>
<name>A0A0P6BUC5_9CRUS</name>
<dbReference type="InterPro" id="IPR052102">
    <property type="entry name" value="Enkurin_domain-protein"/>
</dbReference>
<dbReference type="PANTHER" id="PTHR21490">
    <property type="entry name" value="ENKURIN-RELATED"/>
    <property type="match status" value="1"/>
</dbReference>
<feature type="compositionally biased region" description="Basic and acidic residues" evidence="1">
    <location>
        <begin position="149"/>
        <end position="158"/>
    </location>
</feature>